<dbReference type="EC" id="3.4.-.-" evidence="8"/>
<organism evidence="8 9">
    <name type="scientific">Pseudonocardia autotrophica</name>
    <name type="common">Amycolata autotrophica</name>
    <name type="synonym">Nocardia autotrophica</name>
    <dbReference type="NCBI Taxonomy" id="2074"/>
    <lineage>
        <taxon>Bacteria</taxon>
        <taxon>Bacillati</taxon>
        <taxon>Actinomycetota</taxon>
        <taxon>Actinomycetes</taxon>
        <taxon>Pseudonocardiales</taxon>
        <taxon>Pseudonocardiaceae</taxon>
        <taxon>Pseudonocardia</taxon>
    </lineage>
</organism>
<dbReference type="SUPFAM" id="SSF53955">
    <property type="entry name" value="Lysozyme-like"/>
    <property type="match status" value="1"/>
</dbReference>
<dbReference type="InterPro" id="IPR038765">
    <property type="entry name" value="Papain-like_cys_pep_sf"/>
</dbReference>
<dbReference type="InterPro" id="IPR051794">
    <property type="entry name" value="PG_Endopeptidase_C40"/>
</dbReference>
<dbReference type="AlphaFoldDB" id="A0A1Y2N7P8"/>
<evidence type="ECO:0000256" key="4">
    <source>
        <dbReference type="ARBA" id="ARBA00022801"/>
    </source>
</evidence>
<dbReference type="Gene3D" id="1.10.530.10">
    <property type="match status" value="1"/>
</dbReference>
<dbReference type="GO" id="GO:0006508">
    <property type="term" value="P:proteolysis"/>
    <property type="evidence" value="ECO:0007669"/>
    <property type="project" value="UniProtKB-KW"/>
</dbReference>
<evidence type="ECO:0000256" key="5">
    <source>
        <dbReference type="ARBA" id="ARBA00022807"/>
    </source>
</evidence>
<accession>A0A1Y2N7P8</accession>
<dbReference type="PANTHER" id="PTHR47359">
    <property type="entry name" value="PEPTIDOGLYCAN DL-ENDOPEPTIDASE CWLO"/>
    <property type="match status" value="1"/>
</dbReference>
<comment type="caution">
    <text evidence="8">The sequence shown here is derived from an EMBL/GenBank/DDBJ whole genome shotgun (WGS) entry which is preliminary data.</text>
</comment>
<evidence type="ECO:0000256" key="6">
    <source>
        <dbReference type="SAM" id="MobiDB-lite"/>
    </source>
</evidence>
<dbReference type="GO" id="GO:0008234">
    <property type="term" value="F:cysteine-type peptidase activity"/>
    <property type="evidence" value="ECO:0007669"/>
    <property type="project" value="UniProtKB-KW"/>
</dbReference>
<dbReference type="EMBL" id="MIGB01000004">
    <property type="protein sequence ID" value="OSY42938.1"/>
    <property type="molecule type" value="Genomic_DNA"/>
</dbReference>
<dbReference type="SUPFAM" id="SSF54001">
    <property type="entry name" value="Cysteine proteinases"/>
    <property type="match status" value="1"/>
</dbReference>
<dbReference type="RefSeq" id="WP_158092083.1">
    <property type="nucleotide sequence ID" value="NZ_AP018920.1"/>
</dbReference>
<evidence type="ECO:0000313" key="8">
    <source>
        <dbReference type="EMBL" id="OSY42938.1"/>
    </source>
</evidence>
<evidence type="ECO:0000259" key="7">
    <source>
        <dbReference type="PROSITE" id="PS51935"/>
    </source>
</evidence>
<dbReference type="STRING" id="2074.BG845_01180"/>
<dbReference type="InterPro" id="IPR010618">
    <property type="entry name" value="RPF"/>
</dbReference>
<keyword evidence="5" id="KW-0788">Thiol protease</keyword>
<keyword evidence="9" id="KW-1185">Reference proteome</keyword>
<dbReference type="Pfam" id="PF00877">
    <property type="entry name" value="NLPC_P60"/>
    <property type="match status" value="1"/>
</dbReference>
<dbReference type="Proteomes" id="UP000194360">
    <property type="component" value="Unassembled WGS sequence"/>
</dbReference>
<gene>
    <name evidence="8" type="primary">mepH_1</name>
    <name evidence="8" type="ORF">BG845_01180</name>
</gene>
<dbReference type="InterPro" id="IPR000064">
    <property type="entry name" value="NLP_P60_dom"/>
</dbReference>
<keyword evidence="3" id="KW-0645">Protease</keyword>
<keyword evidence="4 8" id="KW-0378">Hydrolase</keyword>
<evidence type="ECO:0000256" key="3">
    <source>
        <dbReference type="ARBA" id="ARBA00022670"/>
    </source>
</evidence>
<sequence length="332" mass="34535">MARYRGRHRKPTHTARNLTVLGTTGAFALGAGSATPEQAYAQQSAWDVIAECESDNRNVENSSGSSASGYWQIIDGTWRANGGLEFAPRALLASKAEQLVVAQRIATNRGSLADWNASKGCWGDRISSEVPQAVVAEPEQRHEEVAPRPQPVTPVPPAPRAEPEQIAELAVPDKPAKPSKPKHAKPDPAPSSITPGKPSGKPAAAPVTSGGGGSSTTAGNAVTDAAQQLLGVPYVWGGTTASGVDCSGLVNVALKAAGIDPPRTARALQTWVTPIRQSDAQPGDLFFWSPNGGTATHTGIYLGGNKIIEASQPGTVVTIRDVYSGITFGRTP</sequence>
<protein>
    <submittedName>
        <fullName evidence="8">Murein DD-endopeptidase MepH</fullName>
        <ecNumber evidence="8">3.4.-.-</ecNumber>
    </submittedName>
</protein>
<feature type="region of interest" description="Disordered" evidence="6">
    <location>
        <begin position="133"/>
        <end position="219"/>
    </location>
</feature>
<feature type="compositionally biased region" description="Pro residues" evidence="6">
    <location>
        <begin position="148"/>
        <end position="160"/>
    </location>
</feature>
<dbReference type="PANTHER" id="PTHR47359:SF3">
    <property type="entry name" value="NLP_P60 DOMAIN-CONTAINING PROTEIN-RELATED"/>
    <property type="match status" value="1"/>
</dbReference>
<comment type="similarity">
    <text evidence="1">Belongs to the peptidase C40 family.</text>
</comment>
<reference evidence="8 9" key="1">
    <citation type="submission" date="2016-09" db="EMBL/GenBank/DDBJ databases">
        <title>Pseudonocardia autotrophica DSM535, a candidate organism with high potential of specific P450 cytochromes.</title>
        <authorList>
            <person name="Grumaz C."/>
            <person name="Vainshtein Y."/>
            <person name="Kirstahler P."/>
            <person name="Sohn K."/>
        </authorList>
    </citation>
    <scope>NUCLEOTIDE SEQUENCE [LARGE SCALE GENOMIC DNA]</scope>
    <source>
        <strain evidence="8 9">DSM 535</strain>
    </source>
</reference>
<dbReference type="Pfam" id="PF06737">
    <property type="entry name" value="Transglycosylas"/>
    <property type="match status" value="1"/>
</dbReference>
<proteinExistence type="inferred from homology"/>
<evidence type="ECO:0000256" key="2">
    <source>
        <dbReference type="ARBA" id="ARBA00010830"/>
    </source>
</evidence>
<evidence type="ECO:0000256" key="1">
    <source>
        <dbReference type="ARBA" id="ARBA00007074"/>
    </source>
</evidence>
<dbReference type="PROSITE" id="PS51935">
    <property type="entry name" value="NLPC_P60"/>
    <property type="match status" value="1"/>
</dbReference>
<dbReference type="OrthoDB" id="9815778at2"/>
<name>A0A1Y2N7P8_PSEAH</name>
<dbReference type="Gene3D" id="3.90.1720.10">
    <property type="entry name" value="endopeptidase domain like (from Nostoc punctiforme)"/>
    <property type="match status" value="1"/>
</dbReference>
<evidence type="ECO:0000313" key="9">
    <source>
        <dbReference type="Proteomes" id="UP000194360"/>
    </source>
</evidence>
<feature type="domain" description="NlpC/P60" evidence="7">
    <location>
        <begin position="216"/>
        <end position="332"/>
    </location>
</feature>
<feature type="compositionally biased region" description="Low complexity" evidence="6">
    <location>
        <begin position="190"/>
        <end position="208"/>
    </location>
</feature>
<comment type="similarity">
    <text evidence="2">Belongs to the transglycosylase family. Rpf subfamily.</text>
</comment>
<dbReference type="InterPro" id="IPR023346">
    <property type="entry name" value="Lysozyme-like_dom_sf"/>
</dbReference>